<sequence>MARASKKGKGMGDGQVVGHPHTGPVGPEVLDEDDLANEIKGRNALQGEDQGRHHNQRLTNPGAQDLRNQPD</sequence>
<feature type="region of interest" description="Disordered" evidence="1">
    <location>
        <begin position="1"/>
        <end position="71"/>
    </location>
</feature>
<evidence type="ECO:0000256" key="1">
    <source>
        <dbReference type="SAM" id="MobiDB-lite"/>
    </source>
</evidence>
<protein>
    <submittedName>
        <fullName evidence="2">Uncharacterized protein</fullName>
    </submittedName>
</protein>
<accession>A0A7W9CVD0</accession>
<evidence type="ECO:0000313" key="3">
    <source>
        <dbReference type="Proteomes" id="UP000523821"/>
    </source>
</evidence>
<organism evidence="2 3">
    <name type="scientific">Prosthecomicrobium pneumaticum</name>
    <dbReference type="NCBI Taxonomy" id="81895"/>
    <lineage>
        <taxon>Bacteria</taxon>
        <taxon>Pseudomonadati</taxon>
        <taxon>Pseudomonadota</taxon>
        <taxon>Alphaproteobacteria</taxon>
        <taxon>Hyphomicrobiales</taxon>
        <taxon>Kaistiaceae</taxon>
        <taxon>Prosthecomicrobium</taxon>
    </lineage>
</organism>
<proteinExistence type="predicted"/>
<comment type="caution">
    <text evidence="2">The sequence shown here is derived from an EMBL/GenBank/DDBJ whole genome shotgun (WGS) entry which is preliminary data.</text>
</comment>
<evidence type="ECO:0000313" key="2">
    <source>
        <dbReference type="EMBL" id="MBB5752283.1"/>
    </source>
</evidence>
<reference evidence="2 3" key="1">
    <citation type="submission" date="2020-08" db="EMBL/GenBank/DDBJ databases">
        <title>Genomic Encyclopedia of Type Strains, Phase IV (KMG-IV): sequencing the most valuable type-strain genomes for metagenomic binning, comparative biology and taxonomic classification.</title>
        <authorList>
            <person name="Goeker M."/>
        </authorList>
    </citation>
    <scope>NUCLEOTIDE SEQUENCE [LARGE SCALE GENOMIC DNA]</scope>
    <source>
        <strain evidence="2 3">DSM 16268</strain>
    </source>
</reference>
<keyword evidence="3" id="KW-1185">Reference proteome</keyword>
<gene>
    <name evidence="2" type="ORF">GGQ63_001335</name>
</gene>
<dbReference type="Proteomes" id="UP000523821">
    <property type="component" value="Unassembled WGS sequence"/>
</dbReference>
<dbReference type="RefSeq" id="WP_183853797.1">
    <property type="nucleotide sequence ID" value="NZ_JACHOO010000002.1"/>
</dbReference>
<name>A0A7W9CVD0_9HYPH</name>
<dbReference type="AlphaFoldDB" id="A0A7W9CVD0"/>
<dbReference type="EMBL" id="JACHOO010000002">
    <property type="protein sequence ID" value="MBB5752283.1"/>
    <property type="molecule type" value="Genomic_DNA"/>
</dbReference>